<reference evidence="2 3" key="1">
    <citation type="journal article" date="2012" name="PLoS Pathog.">
        <title>Diverse lifestyles and strategies of plant pathogenesis encoded in the genomes of eighteen Dothideomycetes fungi.</title>
        <authorList>
            <person name="Ohm R.A."/>
            <person name="Feau N."/>
            <person name="Henrissat B."/>
            <person name="Schoch C.L."/>
            <person name="Horwitz B.A."/>
            <person name="Barry K.W."/>
            <person name="Condon B.J."/>
            <person name="Copeland A.C."/>
            <person name="Dhillon B."/>
            <person name="Glaser F."/>
            <person name="Hesse C.N."/>
            <person name="Kosti I."/>
            <person name="LaButti K."/>
            <person name="Lindquist E.A."/>
            <person name="Lucas S."/>
            <person name="Salamov A.A."/>
            <person name="Bradshaw R.E."/>
            <person name="Ciuffetti L."/>
            <person name="Hamelin R.C."/>
            <person name="Kema G.H.J."/>
            <person name="Lawrence C."/>
            <person name="Scott J.A."/>
            <person name="Spatafora J.W."/>
            <person name="Turgeon B.G."/>
            <person name="de Wit P.J.G.M."/>
            <person name="Zhong S."/>
            <person name="Goodwin S.B."/>
            <person name="Grigoriev I.V."/>
        </authorList>
    </citation>
    <scope>NUCLEOTIDE SEQUENCE [LARGE SCALE GENOMIC DNA]</scope>
    <source>
        <strain evidence="3">C5 / ATCC 48332 / race O</strain>
    </source>
</reference>
<accession>M2T628</accession>
<feature type="compositionally biased region" description="Polar residues" evidence="1">
    <location>
        <begin position="117"/>
        <end position="135"/>
    </location>
</feature>
<gene>
    <name evidence="2" type="ORF">COCHEDRAFT_1172873</name>
</gene>
<dbReference type="EMBL" id="KB445574">
    <property type="protein sequence ID" value="EMD93050.1"/>
    <property type="molecule type" value="Genomic_DNA"/>
</dbReference>
<feature type="compositionally biased region" description="Polar residues" evidence="1">
    <location>
        <begin position="47"/>
        <end position="59"/>
    </location>
</feature>
<organism evidence="2 3">
    <name type="scientific">Cochliobolus heterostrophus (strain C5 / ATCC 48332 / race O)</name>
    <name type="common">Southern corn leaf blight fungus</name>
    <name type="synonym">Bipolaris maydis</name>
    <dbReference type="NCBI Taxonomy" id="701091"/>
    <lineage>
        <taxon>Eukaryota</taxon>
        <taxon>Fungi</taxon>
        <taxon>Dikarya</taxon>
        <taxon>Ascomycota</taxon>
        <taxon>Pezizomycotina</taxon>
        <taxon>Dothideomycetes</taxon>
        <taxon>Pleosporomycetidae</taxon>
        <taxon>Pleosporales</taxon>
        <taxon>Pleosporineae</taxon>
        <taxon>Pleosporaceae</taxon>
        <taxon>Bipolaris</taxon>
    </lineage>
</organism>
<evidence type="ECO:0000256" key="1">
    <source>
        <dbReference type="SAM" id="MobiDB-lite"/>
    </source>
</evidence>
<dbReference type="Proteomes" id="UP000016936">
    <property type="component" value="Unassembled WGS sequence"/>
</dbReference>
<feature type="compositionally biased region" description="Polar residues" evidence="1">
    <location>
        <begin position="1"/>
        <end position="28"/>
    </location>
</feature>
<protein>
    <submittedName>
        <fullName evidence="2">Uncharacterized protein</fullName>
    </submittedName>
</protein>
<feature type="region of interest" description="Disordered" evidence="1">
    <location>
        <begin position="1"/>
        <end position="149"/>
    </location>
</feature>
<feature type="compositionally biased region" description="Low complexity" evidence="1">
    <location>
        <begin position="29"/>
        <end position="42"/>
    </location>
</feature>
<sequence length="165" mass="17651">MTFSNTGVASMASPTQTMPLPIRTNTVDSQKSQSSSSGQISPPYSPASPTSRMATSPTEESFFGAITARIRGRSRSRSRGAPSDKRPKSPPMAMPSHSRHASTASSTTSPSPAATSGQSTRPTIQDTGRRTTSGSDPWRGRHSNDWLFNGYSVTASAKDFLQRRK</sequence>
<evidence type="ECO:0000313" key="3">
    <source>
        <dbReference type="Proteomes" id="UP000016936"/>
    </source>
</evidence>
<dbReference type="OMA" id="WLFNGYS"/>
<dbReference type="HOGENOM" id="CLU_1712942_0_0_1"/>
<name>M2T628_COCH5</name>
<proteinExistence type="predicted"/>
<dbReference type="eggNOG" id="ENOG502T036">
    <property type="taxonomic scope" value="Eukaryota"/>
</dbReference>
<feature type="compositionally biased region" description="Low complexity" evidence="1">
    <location>
        <begin position="101"/>
        <end position="116"/>
    </location>
</feature>
<reference evidence="3" key="2">
    <citation type="journal article" date="2013" name="PLoS Genet.">
        <title>Comparative genome structure, secondary metabolite, and effector coding capacity across Cochliobolus pathogens.</title>
        <authorList>
            <person name="Condon B.J."/>
            <person name="Leng Y."/>
            <person name="Wu D."/>
            <person name="Bushley K.E."/>
            <person name="Ohm R.A."/>
            <person name="Otillar R."/>
            <person name="Martin J."/>
            <person name="Schackwitz W."/>
            <person name="Grimwood J."/>
            <person name="MohdZainudin N."/>
            <person name="Xue C."/>
            <person name="Wang R."/>
            <person name="Manning V.A."/>
            <person name="Dhillon B."/>
            <person name="Tu Z.J."/>
            <person name="Steffenson B.J."/>
            <person name="Salamov A."/>
            <person name="Sun H."/>
            <person name="Lowry S."/>
            <person name="LaButti K."/>
            <person name="Han J."/>
            <person name="Copeland A."/>
            <person name="Lindquist E."/>
            <person name="Barry K."/>
            <person name="Schmutz J."/>
            <person name="Baker S.E."/>
            <person name="Ciuffetti L.M."/>
            <person name="Grigoriev I.V."/>
            <person name="Zhong S."/>
            <person name="Turgeon B.G."/>
        </authorList>
    </citation>
    <scope>NUCLEOTIDE SEQUENCE [LARGE SCALE GENOMIC DNA]</scope>
    <source>
        <strain evidence="3">C5 / ATCC 48332 / race O</strain>
    </source>
</reference>
<keyword evidence="3" id="KW-1185">Reference proteome</keyword>
<dbReference type="AlphaFoldDB" id="M2T628"/>
<evidence type="ECO:0000313" key="2">
    <source>
        <dbReference type="EMBL" id="EMD93050.1"/>
    </source>
</evidence>
<dbReference type="OrthoDB" id="5089392at2759"/>